<feature type="region of interest" description="Disordered" evidence="4">
    <location>
        <begin position="823"/>
        <end position="851"/>
    </location>
</feature>
<dbReference type="SUPFAM" id="SSF48452">
    <property type="entry name" value="TPR-like"/>
    <property type="match status" value="1"/>
</dbReference>
<evidence type="ECO:0000313" key="6">
    <source>
        <dbReference type="EMBL" id="GEU28194.1"/>
    </source>
</evidence>
<feature type="compositionally biased region" description="Low complexity" evidence="4">
    <location>
        <begin position="1175"/>
        <end position="1185"/>
    </location>
</feature>
<dbReference type="SMART" id="SM00028">
    <property type="entry name" value="TPR"/>
    <property type="match status" value="3"/>
</dbReference>
<feature type="repeat" description="TPR" evidence="3">
    <location>
        <begin position="172"/>
        <end position="205"/>
    </location>
</feature>
<feature type="compositionally biased region" description="Low complexity" evidence="4">
    <location>
        <begin position="1196"/>
        <end position="1209"/>
    </location>
</feature>
<dbReference type="GO" id="GO:0016887">
    <property type="term" value="F:ATP hydrolysis activity"/>
    <property type="evidence" value="ECO:0007669"/>
    <property type="project" value="TreeGrafter"/>
</dbReference>
<dbReference type="PANTHER" id="PTHR30258">
    <property type="entry name" value="TYPE II SECRETION SYSTEM PROTEIN GSPE-RELATED"/>
    <property type="match status" value="1"/>
</dbReference>
<feature type="compositionally biased region" description="Low complexity" evidence="4">
    <location>
        <begin position="1296"/>
        <end position="1314"/>
    </location>
</feature>
<feature type="compositionally biased region" description="Low complexity" evidence="4">
    <location>
        <begin position="1465"/>
        <end position="1477"/>
    </location>
</feature>
<feature type="compositionally biased region" description="Basic residues" evidence="4">
    <location>
        <begin position="1275"/>
        <end position="1289"/>
    </location>
</feature>
<feature type="compositionally biased region" description="Basic residues" evidence="4">
    <location>
        <begin position="1315"/>
        <end position="1327"/>
    </location>
</feature>
<feature type="compositionally biased region" description="Basic and acidic residues" evidence="4">
    <location>
        <begin position="387"/>
        <end position="396"/>
    </location>
</feature>
<feature type="region of interest" description="Disordered" evidence="4">
    <location>
        <begin position="477"/>
        <end position="539"/>
    </location>
</feature>
<feature type="compositionally biased region" description="Basic and acidic residues" evidence="4">
    <location>
        <begin position="1403"/>
        <end position="1414"/>
    </location>
</feature>
<feature type="region of interest" description="Disordered" evidence="4">
    <location>
        <begin position="1445"/>
        <end position="1513"/>
    </location>
</feature>
<feature type="compositionally biased region" description="Basic residues" evidence="4">
    <location>
        <begin position="956"/>
        <end position="975"/>
    </location>
</feature>
<dbReference type="PROSITE" id="PS50005">
    <property type="entry name" value="TPR"/>
    <property type="match status" value="2"/>
</dbReference>
<feature type="compositionally biased region" description="Basic and acidic residues" evidence="4">
    <location>
        <begin position="1030"/>
        <end position="1059"/>
    </location>
</feature>
<dbReference type="EMBL" id="BKCJ010000002">
    <property type="protein sequence ID" value="GEU28194.1"/>
    <property type="molecule type" value="Genomic_DNA"/>
</dbReference>
<feature type="region of interest" description="Disordered" evidence="4">
    <location>
        <begin position="956"/>
        <end position="1209"/>
    </location>
</feature>
<keyword evidence="2" id="KW-0067">ATP-binding</keyword>
<feature type="repeat" description="TPR" evidence="3">
    <location>
        <begin position="106"/>
        <end position="139"/>
    </location>
</feature>
<evidence type="ECO:0000256" key="3">
    <source>
        <dbReference type="PROSITE-ProRule" id="PRU00339"/>
    </source>
</evidence>
<evidence type="ECO:0000259" key="5">
    <source>
        <dbReference type="PROSITE" id="PS00662"/>
    </source>
</evidence>
<dbReference type="InterPro" id="IPR019734">
    <property type="entry name" value="TPR_rpt"/>
</dbReference>
<feature type="compositionally biased region" description="Basic residues" evidence="4">
    <location>
        <begin position="1361"/>
        <end position="1387"/>
    </location>
</feature>
<feature type="compositionally biased region" description="Basic and acidic residues" evidence="4">
    <location>
        <begin position="506"/>
        <end position="536"/>
    </location>
</feature>
<organism evidence="6">
    <name type="scientific">Tanacetum cinerariifolium</name>
    <name type="common">Dalmatian daisy</name>
    <name type="synonym">Chrysanthemum cinerariifolium</name>
    <dbReference type="NCBI Taxonomy" id="118510"/>
    <lineage>
        <taxon>Eukaryota</taxon>
        <taxon>Viridiplantae</taxon>
        <taxon>Streptophyta</taxon>
        <taxon>Embryophyta</taxon>
        <taxon>Tracheophyta</taxon>
        <taxon>Spermatophyta</taxon>
        <taxon>Magnoliopsida</taxon>
        <taxon>eudicotyledons</taxon>
        <taxon>Gunneridae</taxon>
        <taxon>Pentapetalae</taxon>
        <taxon>asterids</taxon>
        <taxon>campanulids</taxon>
        <taxon>Asterales</taxon>
        <taxon>Asteraceae</taxon>
        <taxon>Asteroideae</taxon>
        <taxon>Anthemideae</taxon>
        <taxon>Anthemidinae</taxon>
        <taxon>Tanacetum</taxon>
    </lineage>
</organism>
<keyword evidence="3" id="KW-0802">TPR repeat</keyword>
<feature type="compositionally biased region" description="Basic and acidic residues" evidence="4">
    <location>
        <begin position="296"/>
        <end position="305"/>
    </location>
</feature>
<keyword evidence="1" id="KW-0547">Nucleotide-binding</keyword>
<dbReference type="SUPFAM" id="SSF52540">
    <property type="entry name" value="P-loop containing nucleoside triphosphate hydrolases"/>
    <property type="match status" value="1"/>
</dbReference>
<dbReference type="GO" id="GO:0005886">
    <property type="term" value="C:plasma membrane"/>
    <property type="evidence" value="ECO:0007669"/>
    <property type="project" value="TreeGrafter"/>
</dbReference>
<feature type="region of interest" description="Disordered" evidence="4">
    <location>
        <begin position="258"/>
        <end position="401"/>
    </location>
</feature>
<sequence length="1513" mass="163176">MLAPSTGYGLNRSARDDIERRLALTEQQLAAAQQAIQAQSQATAPRQDRLPPVAAPDNAEIRVARAVQPARIAPALETAYQAMNSGDLANAQLQYESALRGDANNRDALLGMATLAARQNNGAQASAYYLRLLELDPNDSTAVAGLVGLRGGDPGQSERRLKAILGTNPDAGPALFALGNLYAQQSRWAEAQQTYFRAYTAAPDNPDYAYNLAIGLDRLNQGTLALTYYQRALALAQDKAAGFDRAALRQRMHELGSRRPAAHCADRAKAQQRAAGQAVDHAGLRDGSDGAHGAVRKPEPAERGSDQPGGGCHRPETDSEGSGQALPRVPDRVRARHGQPDPGHVRHQQHRRAGPDQRHAGQGHHHHAAAGERIGHLARHRPPADGAADRCDPGRRRAERRVRPALRARTVVPAHPLPHRRHPAPDPQPAQIVLAGHGRAPESDVHHEHCRDAGAAGRPHLDQVFGAADRFPRVRAADHARRKFRAARARPPERHRPARRPGPGRKRTELIETDDRPARRRDPGHGPHRFGQDHDLTSVNESAKMGFAEGIRSMMRQDPDIILVGEIRDRETAEMAFAAAMTGHQVYSTLHTNSAIGAIPRLLDIGVLPDIMSGNIIGIIAQRLVRKLCPVCREAHVADDVERQLLGLKDDAPPQTLYRAVGCDRCGHQGYKGRIAIIELLKMTPALDELVARRVSGSGACTDAPVFLSRHERRRPHPARQYGCIQRTGPGTAAAPHGPGPDRLPGVARARGGVETRDHAARPDQLLLPHGAVDGRGRAHPGRPERFAGEHRPSALSRNDYRTDRKYRRRAAAVGRHGVVSGSVRPHVYQPDQEDRHVSDRGGTVRHGGDVFPDDLPGAAADQLCEKHGQYAAAAHARADLGVEHFHPVLVHPGDAARRGVFRPARLARPQRTGAVRGGRLQAARVAGRPGAAQDYPGALCHLFCHDVRVRHFHPGMHPAVRRHRGQPRGGRRPAPRGAAHFRGPGHHGRVPEHGHFSAAGDPHAQGGRDHGRARRRAAQRRLLLQSRSEGNDREGAIHDRAGHDRDPGPDGGLDHVVPDRLALGARPPGGRRRLHQRQRRHRRLHRLPRQPWQDAGVPAGRPDRGRLPAPARTARERSRQGQADAAAPAAAVPRNAVPPPRSAGPRAGRPARRHRAAVRIDQPVRGATVGGSAGTAAPAAGGPVLDHPAVRRPDAQAGPARRAPAAGHAAVGRLAPELFPAGAAEILAPDAGHRPRWRRRQRGDRNRQDPAVSDQRAAGGARQRPRNRRDCARRSARRPGRAMRRRTGNRVPVSAAGAGDRPPGPAASRVGQPGHRRRQPPGRRHVAGLARKNPSAQPLHAGSAAALLPAVARPAQPVRGGRHCRGRLRTGRGRQPVARRRRPRGHRAPERRGARLRPALQRGDDRHAAARDHHGQYARGYQRRTHAAGAGAVAVATGGHGQRRARAIAADSPAATELEGGLAGPAARVGAGAGQRQQRRGHCHADVVAAGRHSRPSAANPAAGSRDPDCRR</sequence>
<dbReference type="Pfam" id="PF14559">
    <property type="entry name" value="TPR_19"/>
    <property type="match status" value="1"/>
</dbReference>
<protein>
    <recommendedName>
        <fullName evidence="5">Bacterial type II secretion system protein E domain-containing protein</fullName>
    </recommendedName>
</protein>
<dbReference type="GO" id="GO:0005524">
    <property type="term" value="F:ATP binding"/>
    <property type="evidence" value="ECO:0007669"/>
    <property type="project" value="UniProtKB-KW"/>
</dbReference>
<proteinExistence type="predicted"/>
<feature type="region of interest" description="Disordered" evidence="4">
    <location>
        <begin position="1226"/>
        <end position="1327"/>
    </location>
</feature>
<feature type="compositionally biased region" description="Low complexity" evidence="4">
    <location>
        <begin position="1124"/>
        <end position="1136"/>
    </location>
</feature>
<dbReference type="InterPro" id="IPR011990">
    <property type="entry name" value="TPR-like_helical_dom_sf"/>
</dbReference>
<dbReference type="Gene3D" id="1.25.40.10">
    <property type="entry name" value="Tetratricopeptide repeat domain"/>
    <property type="match status" value="2"/>
</dbReference>
<feature type="region of interest" description="Disordered" evidence="4">
    <location>
        <begin position="35"/>
        <end position="57"/>
    </location>
</feature>
<feature type="compositionally biased region" description="Low complexity" evidence="4">
    <location>
        <begin position="728"/>
        <end position="737"/>
    </location>
</feature>
<dbReference type="InterPro" id="IPR027417">
    <property type="entry name" value="P-loop_NTPase"/>
</dbReference>
<evidence type="ECO:0000256" key="1">
    <source>
        <dbReference type="ARBA" id="ARBA00022741"/>
    </source>
</evidence>
<accession>A0A699GE24</accession>
<dbReference type="PANTHER" id="PTHR30258:SF2">
    <property type="entry name" value="COMG OPERON PROTEIN 1"/>
    <property type="match status" value="1"/>
</dbReference>
<gene>
    <name evidence="6" type="ORF">Tci_000172</name>
</gene>
<feature type="compositionally biased region" description="Basic and acidic residues" evidence="4">
    <location>
        <begin position="773"/>
        <end position="798"/>
    </location>
</feature>
<dbReference type="InterPro" id="IPR001482">
    <property type="entry name" value="T2SS/T4SS_dom"/>
</dbReference>
<comment type="caution">
    <text evidence="6">The sequence shown here is derived from an EMBL/GenBank/DDBJ whole genome shotgun (WGS) entry which is preliminary data.</text>
</comment>
<feature type="region of interest" description="Disordered" evidence="4">
    <location>
        <begin position="769"/>
        <end position="798"/>
    </location>
</feature>
<dbReference type="Gene3D" id="3.40.50.300">
    <property type="entry name" value="P-loop containing nucleotide triphosphate hydrolases"/>
    <property type="match status" value="1"/>
</dbReference>
<dbReference type="Pfam" id="PF00437">
    <property type="entry name" value="T2SSE"/>
    <property type="match status" value="1"/>
</dbReference>
<evidence type="ECO:0000256" key="4">
    <source>
        <dbReference type="SAM" id="MobiDB-lite"/>
    </source>
</evidence>
<reference evidence="6" key="1">
    <citation type="journal article" date="2019" name="Sci. Rep.">
        <title>Draft genome of Tanacetum cinerariifolium, the natural source of mosquito coil.</title>
        <authorList>
            <person name="Yamashiro T."/>
            <person name="Shiraishi A."/>
            <person name="Satake H."/>
            <person name="Nakayama K."/>
        </authorList>
    </citation>
    <scope>NUCLEOTIDE SEQUENCE</scope>
</reference>
<feature type="compositionally biased region" description="Basic residues" evidence="4">
    <location>
        <begin position="1070"/>
        <end position="1089"/>
    </location>
</feature>
<feature type="region of interest" description="Disordered" evidence="4">
    <location>
        <begin position="717"/>
        <end position="741"/>
    </location>
</feature>
<dbReference type="PROSITE" id="PS00662">
    <property type="entry name" value="T2SP_E"/>
    <property type="match status" value="1"/>
</dbReference>
<feature type="compositionally biased region" description="Basic residues" evidence="4">
    <location>
        <begin position="496"/>
        <end position="505"/>
    </location>
</feature>
<feature type="compositionally biased region" description="Low complexity" evidence="4">
    <location>
        <begin position="35"/>
        <end position="44"/>
    </location>
</feature>
<evidence type="ECO:0000256" key="2">
    <source>
        <dbReference type="ARBA" id="ARBA00022840"/>
    </source>
</evidence>
<name>A0A699GE24_TANCI</name>
<feature type="domain" description="Bacterial type II secretion system protein E" evidence="5">
    <location>
        <begin position="555"/>
        <end position="569"/>
    </location>
</feature>
<feature type="region of interest" description="Disordered" evidence="4">
    <location>
        <begin position="1353"/>
        <end position="1414"/>
    </location>
</feature>